<keyword evidence="6 12" id="KW-0347">Helicase</keyword>
<evidence type="ECO:0000256" key="6">
    <source>
        <dbReference type="ARBA" id="ARBA00022806"/>
    </source>
</evidence>
<dbReference type="EMBL" id="SJPS01000007">
    <property type="protein sequence ID" value="TWU22635.1"/>
    <property type="molecule type" value="Genomic_DNA"/>
</dbReference>
<proteinExistence type="inferred from homology"/>
<comment type="similarity">
    <text evidence="12">Belongs to the helicase family. PriA subfamily.</text>
</comment>
<dbReference type="SUPFAM" id="SSF52540">
    <property type="entry name" value="P-loop containing nucleoside triphosphate hydrolases"/>
    <property type="match status" value="2"/>
</dbReference>
<feature type="binding site" evidence="12">
    <location>
        <position position="474"/>
    </location>
    <ligand>
        <name>Zn(2+)</name>
        <dbReference type="ChEBI" id="CHEBI:29105"/>
        <label>1</label>
    </ligand>
</feature>
<evidence type="ECO:0000313" key="16">
    <source>
        <dbReference type="Proteomes" id="UP000318437"/>
    </source>
</evidence>
<dbReference type="GO" id="GO:0016887">
    <property type="term" value="F:ATP hydrolysis activity"/>
    <property type="evidence" value="ECO:0007669"/>
    <property type="project" value="RHEA"/>
</dbReference>
<keyword evidence="5 12" id="KW-0378">Hydrolase</keyword>
<dbReference type="Pfam" id="PF18319">
    <property type="entry name" value="Zn_ribbon_PriA"/>
    <property type="match status" value="1"/>
</dbReference>
<accession>A0A5C6CF57</accession>
<comment type="cofactor">
    <cofactor evidence="12">
        <name>Zn(2+)</name>
        <dbReference type="ChEBI" id="CHEBI:29105"/>
    </cofactor>
    <text evidence="12">Binds 2 zinc ions per subunit.</text>
</comment>
<evidence type="ECO:0000256" key="9">
    <source>
        <dbReference type="ARBA" id="ARBA00023125"/>
    </source>
</evidence>
<feature type="binding site" evidence="12">
    <location>
        <position position="501"/>
    </location>
    <ligand>
        <name>Zn(2+)</name>
        <dbReference type="ChEBI" id="CHEBI:29105"/>
        <label>2</label>
    </ligand>
</feature>
<evidence type="ECO:0000256" key="10">
    <source>
        <dbReference type="ARBA" id="ARBA00023235"/>
    </source>
</evidence>
<dbReference type="InterPro" id="IPR041222">
    <property type="entry name" value="PriA_3primeBD"/>
</dbReference>
<evidence type="ECO:0000256" key="11">
    <source>
        <dbReference type="ARBA" id="ARBA00048988"/>
    </source>
</evidence>
<evidence type="ECO:0000256" key="5">
    <source>
        <dbReference type="ARBA" id="ARBA00022801"/>
    </source>
</evidence>
<dbReference type="GO" id="GO:0006269">
    <property type="term" value="P:DNA replication, synthesis of primer"/>
    <property type="evidence" value="ECO:0007669"/>
    <property type="project" value="UniProtKB-KW"/>
</dbReference>
<comment type="catalytic activity">
    <reaction evidence="12">
        <text>Couples ATP hydrolysis with the unwinding of duplex DNA by translocating in the 3'-5' direction.</text>
        <dbReference type="EC" id="5.6.2.4"/>
    </reaction>
</comment>
<evidence type="ECO:0000313" key="15">
    <source>
        <dbReference type="EMBL" id="TWU22635.1"/>
    </source>
</evidence>
<keyword evidence="9 12" id="KW-0238">DNA-binding</keyword>
<evidence type="ECO:0000256" key="2">
    <source>
        <dbReference type="ARBA" id="ARBA00022705"/>
    </source>
</evidence>
<evidence type="ECO:0000256" key="4">
    <source>
        <dbReference type="ARBA" id="ARBA00022741"/>
    </source>
</evidence>
<dbReference type="Pfam" id="PF00271">
    <property type="entry name" value="Helicase_C"/>
    <property type="match status" value="1"/>
</dbReference>
<feature type="binding site" evidence="12">
    <location>
        <position position="471"/>
    </location>
    <ligand>
        <name>Zn(2+)</name>
        <dbReference type="ChEBI" id="CHEBI:29105"/>
        <label>1</label>
    </ligand>
</feature>
<feature type="binding site" evidence="12">
    <location>
        <position position="480"/>
    </location>
    <ligand>
        <name>Zn(2+)</name>
        <dbReference type="ChEBI" id="CHEBI:29105"/>
        <label>2</label>
    </ligand>
</feature>
<evidence type="ECO:0000256" key="7">
    <source>
        <dbReference type="ARBA" id="ARBA00022833"/>
    </source>
</evidence>
<dbReference type="GO" id="GO:0043138">
    <property type="term" value="F:3'-5' DNA helicase activity"/>
    <property type="evidence" value="ECO:0007669"/>
    <property type="project" value="UniProtKB-EC"/>
</dbReference>
<dbReference type="NCBIfam" id="TIGR00595">
    <property type="entry name" value="priA"/>
    <property type="match status" value="1"/>
</dbReference>
<dbReference type="EC" id="5.6.2.4" evidence="12"/>
<comment type="catalytic activity">
    <reaction evidence="11 12">
        <text>ATP + H2O = ADP + phosphate + H(+)</text>
        <dbReference type="Rhea" id="RHEA:13065"/>
        <dbReference type="ChEBI" id="CHEBI:15377"/>
        <dbReference type="ChEBI" id="CHEBI:15378"/>
        <dbReference type="ChEBI" id="CHEBI:30616"/>
        <dbReference type="ChEBI" id="CHEBI:43474"/>
        <dbReference type="ChEBI" id="CHEBI:456216"/>
        <dbReference type="EC" id="5.6.2.4"/>
    </reaction>
</comment>
<dbReference type="GO" id="GO:1990077">
    <property type="term" value="C:primosome complex"/>
    <property type="evidence" value="ECO:0007669"/>
    <property type="project" value="UniProtKB-UniRule"/>
</dbReference>
<feature type="binding site" evidence="12">
    <location>
        <position position="498"/>
    </location>
    <ligand>
        <name>Zn(2+)</name>
        <dbReference type="ChEBI" id="CHEBI:29105"/>
        <label>2</label>
    </ligand>
</feature>
<dbReference type="PROSITE" id="PS51192">
    <property type="entry name" value="HELICASE_ATP_BIND_1"/>
    <property type="match status" value="1"/>
</dbReference>
<keyword evidence="16" id="KW-1185">Reference proteome</keyword>
<dbReference type="PROSITE" id="PS51194">
    <property type="entry name" value="HELICASE_CTER"/>
    <property type="match status" value="1"/>
</dbReference>
<dbReference type="OrthoDB" id="9759544at2"/>
<feature type="binding site" evidence="12">
    <location>
        <position position="514"/>
    </location>
    <ligand>
        <name>Zn(2+)</name>
        <dbReference type="ChEBI" id="CHEBI:29105"/>
        <label>1</label>
    </ligand>
</feature>
<keyword evidence="3 12" id="KW-0479">Metal-binding</keyword>
<keyword evidence="7 12" id="KW-0862">Zinc</keyword>
<feature type="domain" description="Helicase C-terminal" evidence="14">
    <location>
        <begin position="441"/>
        <end position="691"/>
    </location>
</feature>
<dbReference type="AlphaFoldDB" id="A0A5C6CF57"/>
<evidence type="ECO:0000256" key="8">
    <source>
        <dbReference type="ARBA" id="ARBA00022840"/>
    </source>
</evidence>
<dbReference type="InterPro" id="IPR040498">
    <property type="entry name" value="PriA_CRR"/>
</dbReference>
<dbReference type="Proteomes" id="UP000318437">
    <property type="component" value="Unassembled WGS sequence"/>
</dbReference>
<comment type="function">
    <text evidence="12">Initiates the restart of stalled replication forks, which reloads the replicative helicase on sites other than the origin of replication. Recognizes and binds to abandoned replication forks and remodels them to uncover a helicase loading site. Promotes assembly of the primosome at these replication forks.</text>
</comment>
<dbReference type="InterPro" id="IPR001650">
    <property type="entry name" value="Helicase_C-like"/>
</dbReference>
<gene>
    <name evidence="12 15" type="primary">priA</name>
    <name evidence="15" type="ORF">Pla144_40950</name>
</gene>
<dbReference type="GO" id="GO:0006310">
    <property type="term" value="P:DNA recombination"/>
    <property type="evidence" value="ECO:0007669"/>
    <property type="project" value="InterPro"/>
</dbReference>
<dbReference type="InterPro" id="IPR011545">
    <property type="entry name" value="DEAD/DEAH_box_helicase_dom"/>
</dbReference>
<keyword evidence="8 12" id="KW-0067">ATP-binding</keyword>
<dbReference type="SMART" id="SM00490">
    <property type="entry name" value="HELICc"/>
    <property type="match status" value="1"/>
</dbReference>
<dbReference type="CDD" id="cd17929">
    <property type="entry name" value="DEXHc_priA"/>
    <property type="match status" value="1"/>
</dbReference>
<dbReference type="GO" id="GO:0006302">
    <property type="term" value="P:double-strand break repair"/>
    <property type="evidence" value="ECO:0007669"/>
    <property type="project" value="InterPro"/>
</dbReference>
<keyword evidence="1 12" id="KW-0639">Primosome</keyword>
<dbReference type="InterPro" id="IPR014001">
    <property type="entry name" value="Helicase_ATP-bd"/>
</dbReference>
<dbReference type="Gene3D" id="3.40.50.300">
    <property type="entry name" value="P-loop containing nucleotide triphosphate hydrolases"/>
    <property type="match status" value="2"/>
</dbReference>
<dbReference type="RefSeq" id="WP_146452398.1">
    <property type="nucleotide sequence ID" value="NZ_SJPS01000007.1"/>
</dbReference>
<evidence type="ECO:0000259" key="14">
    <source>
        <dbReference type="PROSITE" id="PS51194"/>
    </source>
</evidence>
<dbReference type="PANTHER" id="PTHR30580">
    <property type="entry name" value="PRIMOSOMAL PROTEIN N"/>
    <property type="match status" value="1"/>
</dbReference>
<evidence type="ECO:0000259" key="13">
    <source>
        <dbReference type="PROSITE" id="PS51192"/>
    </source>
</evidence>
<evidence type="ECO:0000256" key="3">
    <source>
        <dbReference type="ARBA" id="ARBA00022723"/>
    </source>
</evidence>
<dbReference type="GO" id="GO:0005524">
    <property type="term" value="F:ATP binding"/>
    <property type="evidence" value="ECO:0007669"/>
    <property type="project" value="UniProtKB-UniRule"/>
</dbReference>
<reference evidence="15 16" key="1">
    <citation type="submission" date="2019-02" db="EMBL/GenBank/DDBJ databases">
        <title>Deep-cultivation of Planctomycetes and their phenomic and genomic characterization uncovers novel biology.</title>
        <authorList>
            <person name="Wiegand S."/>
            <person name="Jogler M."/>
            <person name="Boedeker C."/>
            <person name="Pinto D."/>
            <person name="Vollmers J."/>
            <person name="Rivas-Marin E."/>
            <person name="Kohn T."/>
            <person name="Peeters S.H."/>
            <person name="Heuer A."/>
            <person name="Rast P."/>
            <person name="Oberbeckmann S."/>
            <person name="Bunk B."/>
            <person name="Jeske O."/>
            <person name="Meyerdierks A."/>
            <person name="Storesund J.E."/>
            <person name="Kallscheuer N."/>
            <person name="Luecker S."/>
            <person name="Lage O.M."/>
            <person name="Pohl T."/>
            <person name="Merkel B.J."/>
            <person name="Hornburger P."/>
            <person name="Mueller R.-W."/>
            <person name="Bruemmer F."/>
            <person name="Labrenz M."/>
            <person name="Spormann A.M."/>
            <person name="Op Den Camp H."/>
            <person name="Overmann J."/>
            <person name="Amann R."/>
            <person name="Jetten M.S.M."/>
            <person name="Mascher T."/>
            <person name="Medema M.H."/>
            <person name="Devos D.P."/>
            <person name="Kaster A.-K."/>
            <person name="Ovreas L."/>
            <person name="Rohde M."/>
            <person name="Galperin M.Y."/>
            <person name="Jogler C."/>
        </authorList>
    </citation>
    <scope>NUCLEOTIDE SEQUENCE [LARGE SCALE GENOMIC DNA]</scope>
    <source>
        <strain evidence="15 16">Pla144</strain>
    </source>
</reference>
<feature type="binding site" evidence="12">
    <location>
        <position position="511"/>
    </location>
    <ligand>
        <name>Zn(2+)</name>
        <dbReference type="ChEBI" id="CHEBI:29105"/>
        <label>1</label>
    </ligand>
</feature>
<dbReference type="GO" id="GO:0003677">
    <property type="term" value="F:DNA binding"/>
    <property type="evidence" value="ECO:0007669"/>
    <property type="project" value="UniProtKB-UniRule"/>
</dbReference>
<dbReference type="Pfam" id="PF00270">
    <property type="entry name" value="DEAD"/>
    <property type="match status" value="1"/>
</dbReference>
<feature type="domain" description="Helicase ATP-binding" evidence="13">
    <location>
        <begin position="243"/>
        <end position="408"/>
    </location>
</feature>
<sequence>MSKQQQSLFDDEPAEWEVDAQSQRLVATIVLGEGATGEYDYLVPDTLSDRGDYFLEVGRRVRVPFGRSNRKVVGYCVTLETKLVDAARLKLVAEVIDASALLSPAMLRLTRWMADYYLCKWGEVLEAVVPAGVRLLAGTRKVTLLSVPEDVRDTLGQLKLGSPQQRKALAHLAASERSLTTAQLADAVGCTAGPIKQLLKRGLIEAHEKRVRSSELDETIVERESPLVLNEDQQHALDAIDAALESGKPRGMVLFGVTGSGKTEVYLQAIERVVGYGRQAIVLVPEISLTPQTVRRFRARFDGVAVLHSHQSHVERHREWQRIARGDVQVVVGARSAVFAPTPNLGLIVMDEEHESSFKQDSAPRYHARDVAWQRAQAEGIPLVLGSATPSLESWYKTEQGEFARLDLPRRVSNRPLPDVLTVDLRDPAHTRFSRGAISRPLHQAMVAALRDEGQVILLLNRRGFATHVQCPACGYVAECPACDLSLTFHRQESILRCHYCDHHEPPPVNCPDCKSPAIRYGGMGTQKLEAEVRARFPEHTCERMDTDSMRKAGSHQRVLDKFCQGEIDILLGTQMIAKGLDFPNVTLVGVINADTALHLPDFRAGERTFQLVAQVAGRTGRGEKGGRVLVQTLSPEHMAIRAAVRHDFEMFAEEDLATRRQLCYPPFGSMIRILVRGPQEETAQAVAEGLTQRLRQETTGEEGVRIMGPAAAAIPKLRDHYRFQIQLQAPTLDPLRSAVTGATAKWKVPTGTFLAVDVDPWDMM</sequence>
<dbReference type="SMART" id="SM00487">
    <property type="entry name" value="DEXDc"/>
    <property type="match status" value="1"/>
</dbReference>
<organism evidence="15 16">
    <name type="scientific">Bythopirellula polymerisocia</name>
    <dbReference type="NCBI Taxonomy" id="2528003"/>
    <lineage>
        <taxon>Bacteria</taxon>
        <taxon>Pseudomonadati</taxon>
        <taxon>Planctomycetota</taxon>
        <taxon>Planctomycetia</taxon>
        <taxon>Pirellulales</taxon>
        <taxon>Lacipirellulaceae</taxon>
        <taxon>Bythopirellula</taxon>
    </lineage>
</organism>
<dbReference type="InterPro" id="IPR042115">
    <property type="entry name" value="PriA_3primeBD_sf"/>
</dbReference>
<dbReference type="Pfam" id="PF18074">
    <property type="entry name" value="PriA_C"/>
    <property type="match status" value="1"/>
</dbReference>
<dbReference type="CDD" id="cd18804">
    <property type="entry name" value="SF2_C_priA"/>
    <property type="match status" value="1"/>
</dbReference>
<feature type="binding site" evidence="12">
    <location>
        <position position="483"/>
    </location>
    <ligand>
        <name>Zn(2+)</name>
        <dbReference type="ChEBI" id="CHEBI:29105"/>
        <label>2</label>
    </ligand>
</feature>
<comment type="subunit">
    <text evidence="12">Component of the replication restart primosome.</text>
</comment>
<dbReference type="FunFam" id="3.40.50.300:FF:000489">
    <property type="entry name" value="Primosome assembly protein PriA"/>
    <property type="match status" value="1"/>
</dbReference>
<comment type="caution">
    <text evidence="15">The sequence shown here is derived from an EMBL/GenBank/DDBJ whole genome shotgun (WGS) entry which is preliminary data.</text>
</comment>
<protein>
    <recommendedName>
        <fullName evidence="12">Replication restart protein PriA</fullName>
    </recommendedName>
    <alternativeName>
        <fullName evidence="12">ATP-dependent DNA helicase PriA</fullName>
        <ecNumber evidence="12">5.6.2.4</ecNumber>
    </alternativeName>
    <alternativeName>
        <fullName evidence="12">DNA 3'-5' helicase PriA</fullName>
    </alternativeName>
</protein>
<keyword evidence="2 12" id="KW-0235">DNA replication</keyword>
<name>A0A5C6CF57_9BACT</name>
<keyword evidence="4 12" id="KW-0547">Nucleotide-binding</keyword>
<dbReference type="InterPro" id="IPR027417">
    <property type="entry name" value="P-loop_NTPase"/>
</dbReference>
<dbReference type="InterPro" id="IPR005259">
    <property type="entry name" value="PriA"/>
</dbReference>
<keyword evidence="10 12" id="KW-0413">Isomerase</keyword>
<dbReference type="GO" id="GO:0008270">
    <property type="term" value="F:zinc ion binding"/>
    <property type="evidence" value="ECO:0007669"/>
    <property type="project" value="UniProtKB-UniRule"/>
</dbReference>
<evidence type="ECO:0000256" key="1">
    <source>
        <dbReference type="ARBA" id="ARBA00022515"/>
    </source>
</evidence>
<dbReference type="GO" id="GO:0006270">
    <property type="term" value="P:DNA replication initiation"/>
    <property type="evidence" value="ECO:0007669"/>
    <property type="project" value="TreeGrafter"/>
</dbReference>
<dbReference type="Gene3D" id="3.40.1440.60">
    <property type="entry name" value="PriA, 3(prime) DNA-binding domain"/>
    <property type="match status" value="1"/>
</dbReference>
<dbReference type="Pfam" id="PF17764">
    <property type="entry name" value="PriA_3primeBD"/>
    <property type="match status" value="1"/>
</dbReference>
<dbReference type="InterPro" id="IPR041236">
    <property type="entry name" value="PriA_C"/>
</dbReference>
<evidence type="ECO:0000256" key="12">
    <source>
        <dbReference type="HAMAP-Rule" id="MF_00983"/>
    </source>
</evidence>
<dbReference type="PANTHER" id="PTHR30580:SF0">
    <property type="entry name" value="PRIMOSOMAL PROTEIN N"/>
    <property type="match status" value="1"/>
</dbReference>
<dbReference type="HAMAP" id="MF_00983">
    <property type="entry name" value="PriA"/>
    <property type="match status" value="1"/>
</dbReference>